<evidence type="ECO:0000313" key="6">
    <source>
        <dbReference type="EMBL" id="MCX2838136.1"/>
    </source>
</evidence>
<protein>
    <recommendedName>
        <fullName evidence="1">peptide-methionine (R)-S-oxide reductase</fullName>
        <ecNumber evidence="1">1.8.4.12</ecNumber>
    </recommendedName>
</protein>
<dbReference type="GO" id="GO:0033743">
    <property type="term" value="F:peptide-methionine (R)-S-oxide reductase activity"/>
    <property type="evidence" value="ECO:0007669"/>
    <property type="project" value="UniProtKB-EC"/>
</dbReference>
<proteinExistence type="predicted"/>
<dbReference type="EMBL" id="JAPJDA010000011">
    <property type="protein sequence ID" value="MCX2838136.1"/>
    <property type="molecule type" value="Genomic_DNA"/>
</dbReference>
<gene>
    <name evidence="6" type="primary">msrB</name>
    <name evidence="6" type="ORF">OQ279_08205</name>
</gene>
<dbReference type="InterPro" id="IPR028427">
    <property type="entry name" value="Met_Sox_Rdtase_MsrB"/>
</dbReference>
<accession>A0A9X3CWK2</accession>
<dbReference type="RefSeq" id="WP_266069394.1">
    <property type="nucleotide sequence ID" value="NZ_JAPJDA010000011.1"/>
</dbReference>
<dbReference type="InterPro" id="IPR002579">
    <property type="entry name" value="Met_Sox_Rdtase_MsrB_dom"/>
</dbReference>
<dbReference type="InterPro" id="IPR011057">
    <property type="entry name" value="Mss4-like_sf"/>
</dbReference>
<dbReference type="GO" id="GO:0030091">
    <property type="term" value="P:protein repair"/>
    <property type="evidence" value="ECO:0007669"/>
    <property type="project" value="InterPro"/>
</dbReference>
<dbReference type="GO" id="GO:0005737">
    <property type="term" value="C:cytoplasm"/>
    <property type="evidence" value="ECO:0007669"/>
    <property type="project" value="TreeGrafter"/>
</dbReference>
<dbReference type="AlphaFoldDB" id="A0A9X3CWK2"/>
<comment type="caution">
    <text evidence="6">The sequence shown here is derived from an EMBL/GenBank/DDBJ whole genome shotgun (WGS) entry which is preliminary data.</text>
</comment>
<sequence>MKKMKILSFLMAAVLILACNDGKKTEKGATLMTQAEEVPVQTHSYDSVTADTIDVEKVSRTKGEWKQLLSPEEYEILREAGTEPAFRNVYYNNKKQGIYYCGGCNLPLYSSNTKFDSGTGWPSFYAPIDSKLVKRKIDRRYGMERVEVVCAQCDSHLGHIFPYEGVPTEERHCLNSLALDFKQMDI</sequence>
<evidence type="ECO:0000256" key="3">
    <source>
        <dbReference type="ARBA" id="ARBA00048488"/>
    </source>
</evidence>
<dbReference type="PANTHER" id="PTHR10173:SF52">
    <property type="entry name" value="METHIONINE-R-SULFOXIDE REDUCTASE B1"/>
    <property type="match status" value="1"/>
</dbReference>
<evidence type="ECO:0000256" key="1">
    <source>
        <dbReference type="ARBA" id="ARBA00012499"/>
    </source>
</evidence>
<dbReference type="PROSITE" id="PS51790">
    <property type="entry name" value="MSRB"/>
    <property type="match status" value="1"/>
</dbReference>
<comment type="catalytic activity">
    <reaction evidence="3">
        <text>L-methionyl-[protein] + [thioredoxin]-disulfide + H2O = L-methionyl-(R)-S-oxide-[protein] + [thioredoxin]-dithiol</text>
        <dbReference type="Rhea" id="RHEA:24164"/>
        <dbReference type="Rhea" id="RHEA-COMP:10698"/>
        <dbReference type="Rhea" id="RHEA-COMP:10700"/>
        <dbReference type="Rhea" id="RHEA-COMP:12313"/>
        <dbReference type="Rhea" id="RHEA-COMP:12314"/>
        <dbReference type="ChEBI" id="CHEBI:15377"/>
        <dbReference type="ChEBI" id="CHEBI:16044"/>
        <dbReference type="ChEBI" id="CHEBI:29950"/>
        <dbReference type="ChEBI" id="CHEBI:45764"/>
        <dbReference type="ChEBI" id="CHEBI:50058"/>
        <dbReference type="EC" id="1.8.4.12"/>
    </reaction>
</comment>
<evidence type="ECO:0000313" key="7">
    <source>
        <dbReference type="Proteomes" id="UP001148482"/>
    </source>
</evidence>
<evidence type="ECO:0000259" key="5">
    <source>
        <dbReference type="PROSITE" id="PS51790"/>
    </source>
</evidence>
<dbReference type="EC" id="1.8.4.12" evidence="1"/>
<dbReference type="SUPFAM" id="SSF51316">
    <property type="entry name" value="Mss4-like"/>
    <property type="match status" value="1"/>
</dbReference>
<feature type="signal peptide" evidence="4">
    <location>
        <begin position="1"/>
        <end position="18"/>
    </location>
</feature>
<evidence type="ECO:0000256" key="4">
    <source>
        <dbReference type="SAM" id="SignalP"/>
    </source>
</evidence>
<organism evidence="6 7">
    <name type="scientific">Salinimicrobium profundisediminis</name>
    <dbReference type="NCBI Taxonomy" id="2994553"/>
    <lineage>
        <taxon>Bacteria</taxon>
        <taxon>Pseudomonadati</taxon>
        <taxon>Bacteroidota</taxon>
        <taxon>Flavobacteriia</taxon>
        <taxon>Flavobacteriales</taxon>
        <taxon>Flavobacteriaceae</taxon>
        <taxon>Salinimicrobium</taxon>
    </lineage>
</organism>
<keyword evidence="2 6" id="KW-0560">Oxidoreductase</keyword>
<feature type="domain" description="MsrB" evidence="5">
    <location>
        <begin position="62"/>
        <end position="184"/>
    </location>
</feature>
<reference evidence="6" key="1">
    <citation type="submission" date="2022-11" db="EMBL/GenBank/DDBJ databases">
        <title>Salinimicrobium profundisediminis sp. nov., isolated from deep-sea sediment of the Mariana Trench.</title>
        <authorList>
            <person name="Fu H."/>
        </authorList>
    </citation>
    <scope>NUCLEOTIDE SEQUENCE</scope>
    <source>
        <strain evidence="6">MT39</strain>
    </source>
</reference>
<evidence type="ECO:0000256" key="2">
    <source>
        <dbReference type="ARBA" id="ARBA00023002"/>
    </source>
</evidence>
<dbReference type="PANTHER" id="PTHR10173">
    <property type="entry name" value="METHIONINE SULFOXIDE REDUCTASE"/>
    <property type="match status" value="1"/>
</dbReference>
<dbReference type="Proteomes" id="UP001148482">
    <property type="component" value="Unassembled WGS sequence"/>
</dbReference>
<feature type="chain" id="PRO_5040840155" description="peptide-methionine (R)-S-oxide reductase" evidence="4">
    <location>
        <begin position="19"/>
        <end position="186"/>
    </location>
</feature>
<dbReference type="Gene3D" id="2.170.150.20">
    <property type="entry name" value="Peptide methionine sulfoxide reductase"/>
    <property type="match status" value="1"/>
</dbReference>
<name>A0A9X3CWK2_9FLAO</name>
<dbReference type="PROSITE" id="PS51257">
    <property type="entry name" value="PROKAR_LIPOPROTEIN"/>
    <property type="match status" value="1"/>
</dbReference>
<dbReference type="GO" id="GO:0006979">
    <property type="term" value="P:response to oxidative stress"/>
    <property type="evidence" value="ECO:0007669"/>
    <property type="project" value="InterPro"/>
</dbReference>
<keyword evidence="4" id="KW-0732">Signal</keyword>
<keyword evidence="7" id="KW-1185">Reference proteome</keyword>
<dbReference type="NCBIfam" id="TIGR00357">
    <property type="entry name" value="peptide-methionine (R)-S-oxide reductase MsrB"/>
    <property type="match status" value="1"/>
</dbReference>
<dbReference type="Pfam" id="PF01641">
    <property type="entry name" value="SelR"/>
    <property type="match status" value="1"/>
</dbReference>